<dbReference type="Pfam" id="PF00583">
    <property type="entry name" value="Acetyltransf_1"/>
    <property type="match status" value="1"/>
</dbReference>
<organism evidence="7 8">
    <name type="scientific">Listeria rustica</name>
    <dbReference type="NCBI Taxonomy" id="2713503"/>
    <lineage>
        <taxon>Bacteria</taxon>
        <taxon>Bacillati</taxon>
        <taxon>Bacillota</taxon>
        <taxon>Bacilli</taxon>
        <taxon>Bacillales</taxon>
        <taxon>Listeriaceae</taxon>
        <taxon>Listeria</taxon>
    </lineage>
</organism>
<keyword evidence="4" id="KW-0012">Acyltransferase</keyword>
<dbReference type="PANTHER" id="PTHR43420:SF44">
    <property type="entry name" value="ACETYLTRANSFERASE YPEA"/>
    <property type="match status" value="1"/>
</dbReference>
<evidence type="ECO:0000259" key="6">
    <source>
        <dbReference type="PROSITE" id="PS51186"/>
    </source>
</evidence>
<dbReference type="AlphaFoldDB" id="A0A7W1T5C8"/>
<dbReference type="GO" id="GO:0008999">
    <property type="term" value="F:protein-N-terminal-alanine acetyltransferase activity"/>
    <property type="evidence" value="ECO:0007669"/>
    <property type="project" value="UniProtKB-EC"/>
</dbReference>
<evidence type="ECO:0000256" key="4">
    <source>
        <dbReference type="ARBA" id="ARBA00023315"/>
    </source>
</evidence>
<keyword evidence="7" id="KW-0687">Ribonucleoprotein</keyword>
<comment type="function">
    <text evidence="5">Acetylates the N-terminal alanine of ribosomal protein bS18.</text>
</comment>
<reference evidence="7 8" key="2">
    <citation type="submission" date="2020-08" db="EMBL/GenBank/DDBJ databases">
        <title>Listeria ohnekaius sp. nov. and Listeria portnoyii sp. nov. isolated from non-agricultural and natural environments.</title>
        <authorList>
            <person name="Weller D."/>
            <person name="Belias A.M."/>
            <person name="Liao J."/>
            <person name="Guo S."/>
            <person name="Orsi R.H."/>
            <person name="Wiedmann M."/>
        </authorList>
    </citation>
    <scope>NUCLEOTIDE SEQUENCE [LARGE SCALE GENOMIC DNA]</scope>
    <source>
        <strain evidence="7 8">FSL W9-0585</strain>
    </source>
</reference>
<keyword evidence="2 5" id="KW-0963">Cytoplasm</keyword>
<dbReference type="NCBIfam" id="TIGR01575">
    <property type="entry name" value="rimI"/>
    <property type="match status" value="1"/>
</dbReference>
<evidence type="ECO:0000313" key="7">
    <source>
        <dbReference type="EMBL" id="MBA3925798.1"/>
    </source>
</evidence>
<dbReference type="InterPro" id="IPR006464">
    <property type="entry name" value="AcTrfase_RimI/Ard1"/>
</dbReference>
<evidence type="ECO:0000256" key="3">
    <source>
        <dbReference type="ARBA" id="ARBA00022679"/>
    </source>
</evidence>
<dbReference type="InterPro" id="IPR000182">
    <property type="entry name" value="GNAT_dom"/>
</dbReference>
<dbReference type="GO" id="GO:0005737">
    <property type="term" value="C:cytoplasm"/>
    <property type="evidence" value="ECO:0007669"/>
    <property type="project" value="UniProtKB-SubCell"/>
</dbReference>
<feature type="domain" description="N-acetyltransferase" evidence="6">
    <location>
        <begin position="4"/>
        <end position="148"/>
    </location>
</feature>
<dbReference type="EMBL" id="JABJVM010000004">
    <property type="protein sequence ID" value="MBA3925798.1"/>
    <property type="molecule type" value="Genomic_DNA"/>
</dbReference>
<keyword evidence="7" id="KW-0689">Ribosomal protein</keyword>
<evidence type="ECO:0000313" key="8">
    <source>
        <dbReference type="Proteomes" id="UP000548787"/>
    </source>
</evidence>
<evidence type="ECO:0000256" key="5">
    <source>
        <dbReference type="RuleBase" id="RU363094"/>
    </source>
</evidence>
<evidence type="ECO:0000256" key="2">
    <source>
        <dbReference type="ARBA" id="ARBA00022490"/>
    </source>
</evidence>
<dbReference type="EC" id="2.3.1.266" evidence="5"/>
<gene>
    <name evidence="7" type="primary">rimI</name>
    <name evidence="7" type="ORF">HPK16_05555</name>
</gene>
<accession>A0A7W1T5C8</accession>
<name>A0A7W1T5C8_9LIST</name>
<dbReference type="GO" id="GO:0005840">
    <property type="term" value="C:ribosome"/>
    <property type="evidence" value="ECO:0007669"/>
    <property type="project" value="UniProtKB-KW"/>
</dbReference>
<comment type="subcellular location">
    <subcellularLocation>
        <location evidence="5">Cytoplasm</location>
    </subcellularLocation>
</comment>
<sequence length="148" mass="16979">MNEVTFRQATIADVKSLLRIETAVFSSPWSEKAFRNEFYTNQFAYYIVAEQNEAVIGYAGVWIILDEGHITNVAIHPDQQGNGYGKALLAELLRIAKEHSVTRLTLEVRVSNTKAQQLYKKFGFKDGAIRKKYYPDNQEDALVMWVEE</sequence>
<keyword evidence="3 7" id="KW-0808">Transferase</keyword>
<comment type="caution">
    <text evidence="7">The sequence shown here is derived from an EMBL/GenBank/DDBJ whole genome shotgun (WGS) entry which is preliminary data.</text>
</comment>
<evidence type="ECO:0000256" key="1">
    <source>
        <dbReference type="ARBA" id="ARBA00005395"/>
    </source>
</evidence>
<keyword evidence="8" id="KW-1185">Reference proteome</keyword>
<dbReference type="SUPFAM" id="SSF55729">
    <property type="entry name" value="Acyl-CoA N-acyltransferases (Nat)"/>
    <property type="match status" value="1"/>
</dbReference>
<comment type="catalytic activity">
    <reaction evidence="5">
        <text>N-terminal L-alanyl-[ribosomal protein bS18] + acetyl-CoA = N-terminal N(alpha)-acetyl-L-alanyl-[ribosomal protein bS18] + CoA + H(+)</text>
        <dbReference type="Rhea" id="RHEA:43756"/>
        <dbReference type="Rhea" id="RHEA-COMP:10676"/>
        <dbReference type="Rhea" id="RHEA-COMP:10677"/>
        <dbReference type="ChEBI" id="CHEBI:15378"/>
        <dbReference type="ChEBI" id="CHEBI:57287"/>
        <dbReference type="ChEBI" id="CHEBI:57288"/>
        <dbReference type="ChEBI" id="CHEBI:64718"/>
        <dbReference type="ChEBI" id="CHEBI:83683"/>
        <dbReference type="EC" id="2.3.1.266"/>
    </reaction>
</comment>
<dbReference type="InterPro" id="IPR016181">
    <property type="entry name" value="Acyl_CoA_acyltransferase"/>
</dbReference>
<dbReference type="CDD" id="cd04301">
    <property type="entry name" value="NAT_SF"/>
    <property type="match status" value="1"/>
</dbReference>
<proteinExistence type="inferred from homology"/>
<comment type="similarity">
    <text evidence="1 5">Belongs to the acetyltransferase family. RimI subfamily.</text>
</comment>
<dbReference type="Proteomes" id="UP000548787">
    <property type="component" value="Unassembled WGS sequence"/>
</dbReference>
<dbReference type="PANTHER" id="PTHR43420">
    <property type="entry name" value="ACETYLTRANSFERASE"/>
    <property type="match status" value="1"/>
</dbReference>
<dbReference type="PROSITE" id="PS51186">
    <property type="entry name" value="GNAT"/>
    <property type="match status" value="1"/>
</dbReference>
<dbReference type="Gene3D" id="3.40.630.30">
    <property type="match status" value="1"/>
</dbReference>
<dbReference type="InterPro" id="IPR050680">
    <property type="entry name" value="YpeA/RimI_acetyltransf"/>
</dbReference>
<dbReference type="RefSeq" id="WP_181676013.1">
    <property type="nucleotide sequence ID" value="NZ_JABJVM010000004.1"/>
</dbReference>
<protein>
    <recommendedName>
        <fullName evidence="5">[Ribosomal protein bS18]-alanine N-acetyltransferase</fullName>
        <ecNumber evidence="5">2.3.1.266</ecNumber>
    </recommendedName>
</protein>
<reference evidence="7 8" key="1">
    <citation type="submission" date="2020-05" db="EMBL/GenBank/DDBJ databases">
        <authorList>
            <person name="Carlin C.R."/>
        </authorList>
    </citation>
    <scope>NUCLEOTIDE SEQUENCE [LARGE SCALE GENOMIC DNA]</scope>
    <source>
        <strain evidence="7 8">FSL W9-0585</strain>
    </source>
</reference>